<evidence type="ECO:0000313" key="3">
    <source>
        <dbReference type="EMBL" id="KAK2652616.1"/>
    </source>
</evidence>
<sequence length="307" mass="36527">MHNLKAYVRNKAHPEGSIAEGYTNHEYLTFCSMYFRGIETRFNWSERNYNGDEANQMKSISVFKPNVGLLGVPIYDELNLSDWAKIRWYVLNNCDEVYPYIMEHRAELGSDCVRNIEKKQEVEFHKWYTKSNRVVIFKCDWWDLSCTKGILIDEHNLIHVNVRNTWYKNDPFVLACQTQQVFYLNDIKLGNNWRVVDKSQPRGNYDMMEQEVEKEDGSYFDDPYQQEQLEDIINIVEDENDDILLCRNDIHMIDVDVNVEDQNEFIDNFVDDDSDANDTPFNNDKYEEYYILSNYENDTEEGYISSN</sequence>
<dbReference type="Pfam" id="PF13960">
    <property type="entry name" value="DUF4218"/>
    <property type="match status" value="1"/>
</dbReference>
<organism evidence="3 4">
    <name type="scientific">Dipteronia dyeriana</name>
    <dbReference type="NCBI Taxonomy" id="168575"/>
    <lineage>
        <taxon>Eukaryota</taxon>
        <taxon>Viridiplantae</taxon>
        <taxon>Streptophyta</taxon>
        <taxon>Embryophyta</taxon>
        <taxon>Tracheophyta</taxon>
        <taxon>Spermatophyta</taxon>
        <taxon>Magnoliopsida</taxon>
        <taxon>eudicotyledons</taxon>
        <taxon>Gunneridae</taxon>
        <taxon>Pentapetalae</taxon>
        <taxon>rosids</taxon>
        <taxon>malvids</taxon>
        <taxon>Sapindales</taxon>
        <taxon>Sapindaceae</taxon>
        <taxon>Hippocastanoideae</taxon>
        <taxon>Acereae</taxon>
        <taxon>Dipteronia</taxon>
    </lineage>
</organism>
<comment type="caution">
    <text evidence="3">The sequence shown here is derived from an EMBL/GenBank/DDBJ whole genome shotgun (WGS) entry which is preliminary data.</text>
</comment>
<reference evidence="3" key="1">
    <citation type="journal article" date="2023" name="Plant J.">
        <title>Genome sequences and population genomics provide insights into the demographic history, inbreeding, and mutation load of two 'living fossil' tree species of Dipteronia.</title>
        <authorList>
            <person name="Feng Y."/>
            <person name="Comes H.P."/>
            <person name="Chen J."/>
            <person name="Zhu S."/>
            <person name="Lu R."/>
            <person name="Zhang X."/>
            <person name="Li P."/>
            <person name="Qiu J."/>
            <person name="Olsen K.M."/>
            <person name="Qiu Y."/>
        </authorList>
    </citation>
    <scope>NUCLEOTIDE SEQUENCE</scope>
    <source>
        <strain evidence="3">KIB01</strain>
    </source>
</reference>
<evidence type="ECO:0008006" key="5">
    <source>
        <dbReference type="Google" id="ProtNLM"/>
    </source>
</evidence>
<feature type="domain" description="DUF4218" evidence="2">
    <location>
        <begin position="2"/>
        <end position="48"/>
    </location>
</feature>
<dbReference type="InterPro" id="IPR025312">
    <property type="entry name" value="DUF4216"/>
</dbReference>
<gene>
    <name evidence="3" type="ORF">Ddye_012472</name>
</gene>
<evidence type="ECO:0000259" key="2">
    <source>
        <dbReference type="Pfam" id="PF13960"/>
    </source>
</evidence>
<feature type="domain" description="DUF4216" evidence="1">
    <location>
        <begin position="128"/>
        <end position="196"/>
    </location>
</feature>
<evidence type="ECO:0000259" key="1">
    <source>
        <dbReference type="Pfam" id="PF13952"/>
    </source>
</evidence>
<dbReference type="InterPro" id="IPR025452">
    <property type="entry name" value="DUF4218"/>
</dbReference>
<accession>A0AAE0CIQ4</accession>
<dbReference type="Proteomes" id="UP001280121">
    <property type="component" value="Unassembled WGS sequence"/>
</dbReference>
<dbReference type="PANTHER" id="PTHR48258">
    <property type="entry name" value="DUF4218 DOMAIN-CONTAINING PROTEIN-RELATED"/>
    <property type="match status" value="1"/>
</dbReference>
<dbReference type="EMBL" id="JANJYI010000004">
    <property type="protein sequence ID" value="KAK2652616.1"/>
    <property type="molecule type" value="Genomic_DNA"/>
</dbReference>
<proteinExistence type="predicted"/>
<dbReference type="AlphaFoldDB" id="A0AAE0CIQ4"/>
<protein>
    <recommendedName>
        <fullName evidence="5">DUF4218 domain-containing protein</fullName>
    </recommendedName>
</protein>
<name>A0AAE0CIQ4_9ROSI</name>
<dbReference type="Pfam" id="PF13952">
    <property type="entry name" value="DUF4216"/>
    <property type="match status" value="1"/>
</dbReference>
<keyword evidence="4" id="KW-1185">Reference proteome</keyword>
<evidence type="ECO:0000313" key="4">
    <source>
        <dbReference type="Proteomes" id="UP001280121"/>
    </source>
</evidence>